<protein>
    <submittedName>
        <fullName evidence="2">Uncharacterized protein</fullName>
    </submittedName>
</protein>
<dbReference type="VEuPathDB" id="FungiDB:PSHT_02885"/>
<reference evidence="2 3" key="1">
    <citation type="submission" date="2017-12" db="EMBL/GenBank/DDBJ databases">
        <title>Gene loss provides genomic basis for host adaptation in cereal stripe rust fungi.</title>
        <authorList>
            <person name="Xia C."/>
        </authorList>
    </citation>
    <scope>NUCLEOTIDE SEQUENCE [LARGE SCALE GENOMIC DNA]</scope>
    <source>
        <strain evidence="2 3">93TX-2</strain>
    </source>
</reference>
<reference evidence="3" key="2">
    <citation type="journal article" date="2018" name="BMC Genomics">
        <title>Genomic insights into host adaptation between the wheat stripe rust pathogen (Puccinia striiformis f. sp. tritici) and the barley stripe rust pathogen (Puccinia striiformis f. sp. hordei).</title>
        <authorList>
            <person name="Xia C."/>
            <person name="Wang M."/>
            <person name="Yin C."/>
            <person name="Cornejo O.E."/>
            <person name="Hulbert S.H."/>
            <person name="Chen X."/>
        </authorList>
    </citation>
    <scope>NUCLEOTIDE SEQUENCE [LARGE SCALE GENOMIC DNA]</scope>
    <source>
        <strain evidence="3">93TX-2</strain>
    </source>
</reference>
<evidence type="ECO:0000256" key="1">
    <source>
        <dbReference type="SAM" id="MobiDB-lite"/>
    </source>
</evidence>
<reference evidence="3" key="3">
    <citation type="journal article" date="2018" name="Mol. Plant Microbe Interact.">
        <title>Genome sequence resources for the wheat stripe rust pathogen (Puccinia striiformis f. sp. tritici) and the barley stripe rust pathogen (Puccinia striiformis f. sp. hordei).</title>
        <authorList>
            <person name="Xia C."/>
            <person name="Wang M."/>
            <person name="Yin C."/>
            <person name="Cornejo O.E."/>
            <person name="Hulbert S.H."/>
            <person name="Chen X."/>
        </authorList>
    </citation>
    <scope>NUCLEOTIDE SEQUENCE [LARGE SCALE GENOMIC DNA]</scope>
    <source>
        <strain evidence="3">93TX-2</strain>
    </source>
</reference>
<sequence length="137" mass="15624">MCNDPRSCWDTYSGAPNPIHKVKRRRGSKPAAEQDTTTAIIKPRRSSPKLLLERITKNTIDSSPGEDPDLNEQNQPKGDIDSYARMLDQGIQRRETESSQVGKLRSNHWFIYKTHLHLYILAGQHTALRSNLQDSDL</sequence>
<feature type="region of interest" description="Disordered" evidence="1">
    <location>
        <begin position="1"/>
        <end position="99"/>
    </location>
</feature>
<comment type="caution">
    <text evidence="2">The sequence shown here is derived from an EMBL/GenBank/DDBJ whole genome shotgun (WGS) entry which is preliminary data.</text>
</comment>
<dbReference type="EMBL" id="PKSM01000026">
    <property type="protein sequence ID" value="POW20977.1"/>
    <property type="molecule type" value="Genomic_DNA"/>
</dbReference>
<dbReference type="Proteomes" id="UP000238274">
    <property type="component" value="Unassembled WGS sequence"/>
</dbReference>
<proteinExistence type="predicted"/>
<name>A0A2S4WGZ5_9BASI</name>
<gene>
    <name evidence="2" type="ORF">PSHT_02885</name>
</gene>
<dbReference type="VEuPathDB" id="FungiDB:PSTT_04625"/>
<accession>A0A2S4WGZ5</accession>
<organism evidence="2 3">
    <name type="scientific">Puccinia striiformis</name>
    <dbReference type="NCBI Taxonomy" id="27350"/>
    <lineage>
        <taxon>Eukaryota</taxon>
        <taxon>Fungi</taxon>
        <taxon>Dikarya</taxon>
        <taxon>Basidiomycota</taxon>
        <taxon>Pucciniomycotina</taxon>
        <taxon>Pucciniomycetes</taxon>
        <taxon>Pucciniales</taxon>
        <taxon>Pucciniaceae</taxon>
        <taxon>Puccinia</taxon>
    </lineage>
</organism>
<evidence type="ECO:0000313" key="3">
    <source>
        <dbReference type="Proteomes" id="UP000238274"/>
    </source>
</evidence>
<evidence type="ECO:0000313" key="2">
    <source>
        <dbReference type="EMBL" id="POW20977.1"/>
    </source>
</evidence>
<dbReference type="AlphaFoldDB" id="A0A2S4WGZ5"/>
<keyword evidence="3" id="KW-1185">Reference proteome</keyword>